<proteinExistence type="predicted"/>
<protein>
    <submittedName>
        <fullName evidence="2">Uncharacterized protein</fullName>
    </submittedName>
</protein>
<name>A0A1Y2J240_TRAC3</name>
<sequence>MQSKEVPSAVAERCSPKDATSLLFDRLIAAGIGIYASREPRPTGCLLPMHSGRQNAHHRSRCPRVPRKQRWLRSRWVGKGCGWAALSSTSQPFEASRPLTRPFQDRVMLARQRRRNTALRRTPDVLSRPAPKSSMHREMACAYERQHAEFPATLEQRQDPPLTGLGLWKTRP</sequence>
<keyword evidence="3" id="KW-1185">Reference proteome</keyword>
<dbReference type="Proteomes" id="UP000193067">
    <property type="component" value="Unassembled WGS sequence"/>
</dbReference>
<accession>A0A1Y2J240</accession>
<organism evidence="2 3">
    <name type="scientific">Trametes coccinea (strain BRFM310)</name>
    <name type="common">Pycnoporus coccineus</name>
    <dbReference type="NCBI Taxonomy" id="1353009"/>
    <lineage>
        <taxon>Eukaryota</taxon>
        <taxon>Fungi</taxon>
        <taxon>Dikarya</taxon>
        <taxon>Basidiomycota</taxon>
        <taxon>Agaricomycotina</taxon>
        <taxon>Agaricomycetes</taxon>
        <taxon>Polyporales</taxon>
        <taxon>Polyporaceae</taxon>
        <taxon>Trametes</taxon>
    </lineage>
</organism>
<gene>
    <name evidence="2" type="ORF">PYCCODRAFT_616986</name>
</gene>
<reference evidence="2 3" key="1">
    <citation type="journal article" date="2015" name="Biotechnol. Biofuels">
        <title>Enhanced degradation of softwood versus hardwood by the white-rot fungus Pycnoporus coccineus.</title>
        <authorList>
            <person name="Couturier M."/>
            <person name="Navarro D."/>
            <person name="Chevret D."/>
            <person name="Henrissat B."/>
            <person name="Piumi F."/>
            <person name="Ruiz-Duenas F.J."/>
            <person name="Martinez A.T."/>
            <person name="Grigoriev I.V."/>
            <person name="Riley R."/>
            <person name="Lipzen A."/>
            <person name="Berrin J.G."/>
            <person name="Master E.R."/>
            <person name="Rosso M.N."/>
        </authorList>
    </citation>
    <scope>NUCLEOTIDE SEQUENCE [LARGE SCALE GENOMIC DNA]</scope>
    <source>
        <strain evidence="2 3">BRFM310</strain>
    </source>
</reference>
<feature type="region of interest" description="Disordered" evidence="1">
    <location>
        <begin position="113"/>
        <end position="137"/>
    </location>
</feature>
<evidence type="ECO:0000256" key="1">
    <source>
        <dbReference type="SAM" id="MobiDB-lite"/>
    </source>
</evidence>
<feature type="region of interest" description="Disordered" evidence="1">
    <location>
        <begin position="150"/>
        <end position="172"/>
    </location>
</feature>
<dbReference type="AlphaFoldDB" id="A0A1Y2J240"/>
<dbReference type="EMBL" id="KZ084088">
    <property type="protein sequence ID" value="OSD07480.1"/>
    <property type="molecule type" value="Genomic_DNA"/>
</dbReference>
<evidence type="ECO:0000313" key="3">
    <source>
        <dbReference type="Proteomes" id="UP000193067"/>
    </source>
</evidence>
<evidence type="ECO:0000313" key="2">
    <source>
        <dbReference type="EMBL" id="OSD07480.1"/>
    </source>
</evidence>